<evidence type="ECO:0000259" key="1">
    <source>
        <dbReference type="PROSITE" id="PS50195"/>
    </source>
</evidence>
<evidence type="ECO:0000313" key="2">
    <source>
        <dbReference type="Ensembl" id="ENSMMSP00000019253.1"/>
    </source>
</evidence>
<dbReference type="SMART" id="SM00312">
    <property type="entry name" value="PX"/>
    <property type="match status" value="1"/>
</dbReference>
<reference evidence="2" key="1">
    <citation type="submission" date="2025-08" db="UniProtKB">
        <authorList>
            <consortium name="Ensembl"/>
        </authorList>
    </citation>
    <scope>IDENTIFICATION</scope>
</reference>
<dbReference type="Gene3D" id="3.30.1520.10">
    <property type="entry name" value="Phox-like domain"/>
    <property type="match status" value="1"/>
</dbReference>
<dbReference type="GeneTree" id="ENSGT00940000162838"/>
<dbReference type="InterPro" id="IPR001683">
    <property type="entry name" value="PX_dom"/>
</dbReference>
<protein>
    <recommendedName>
        <fullName evidence="1">PX domain-containing protein</fullName>
    </recommendedName>
</protein>
<dbReference type="Pfam" id="PF00787">
    <property type="entry name" value="PX"/>
    <property type="match status" value="1"/>
</dbReference>
<dbReference type="GO" id="GO:0035091">
    <property type="term" value="F:phosphatidylinositol binding"/>
    <property type="evidence" value="ECO:0007669"/>
    <property type="project" value="InterPro"/>
</dbReference>
<name>A0A8C6DP68_MOSMO</name>
<dbReference type="InterPro" id="IPR036871">
    <property type="entry name" value="PX_dom_sf"/>
</dbReference>
<accession>A0A8C6DP68</accession>
<sequence>RISAYIEEEVQRRLQGLHRVVGDGSSDPADTVKDNEKLHNGTIQRKLKYERMVSRSLGANPDDLKDPIKISIPRYVLCGQGKDEHFEFEVKITVLDETWTVFRRYSRFRDMHKTLKLKYAELATLEFPPKKLFGNKDERVIAERRSQLERYLRDFFSLMLQSATSPLHIDKVGLTLSKHTVCEFSPFFKKGVFDYSSHGTG</sequence>
<dbReference type="FunFam" id="3.30.1520.10:FF:000022">
    <property type="entry name" value="Kinesin family member 16B"/>
    <property type="match status" value="1"/>
</dbReference>
<reference evidence="2" key="2">
    <citation type="submission" date="2025-09" db="UniProtKB">
        <authorList>
            <consortium name="Ensembl"/>
        </authorList>
    </citation>
    <scope>IDENTIFICATION</scope>
</reference>
<keyword evidence="3" id="KW-1185">Reference proteome</keyword>
<dbReference type="Proteomes" id="UP000694544">
    <property type="component" value="Unplaced"/>
</dbReference>
<dbReference type="CDD" id="cd06874">
    <property type="entry name" value="PX_KIF16B_SNX23"/>
    <property type="match status" value="1"/>
</dbReference>
<dbReference type="PROSITE" id="PS50195">
    <property type="entry name" value="PX"/>
    <property type="match status" value="1"/>
</dbReference>
<dbReference type="AlphaFoldDB" id="A0A8C6DP68"/>
<proteinExistence type="predicted"/>
<dbReference type="Ensembl" id="ENSMMST00000021249.1">
    <property type="protein sequence ID" value="ENSMMSP00000019253.1"/>
    <property type="gene ID" value="ENSMMSG00000014538.1"/>
</dbReference>
<dbReference type="PANTHER" id="PTHR47194">
    <property type="entry name" value="SORTING NEXIN-29-RELATED"/>
    <property type="match status" value="1"/>
</dbReference>
<organism evidence="2 3">
    <name type="scientific">Moschus moschiferus</name>
    <name type="common">Siberian musk deer</name>
    <name type="synonym">Moschus sibiricus</name>
    <dbReference type="NCBI Taxonomy" id="68415"/>
    <lineage>
        <taxon>Eukaryota</taxon>
        <taxon>Metazoa</taxon>
        <taxon>Chordata</taxon>
        <taxon>Craniata</taxon>
        <taxon>Vertebrata</taxon>
        <taxon>Euteleostomi</taxon>
        <taxon>Mammalia</taxon>
        <taxon>Eutheria</taxon>
        <taxon>Laurasiatheria</taxon>
        <taxon>Artiodactyla</taxon>
        <taxon>Ruminantia</taxon>
        <taxon>Pecora</taxon>
        <taxon>Moschidae</taxon>
        <taxon>Moschus</taxon>
    </lineage>
</organism>
<feature type="domain" description="PX" evidence="1">
    <location>
        <begin position="66"/>
        <end position="180"/>
    </location>
</feature>
<dbReference type="PANTHER" id="PTHR47194:SF3">
    <property type="entry name" value="SORTING NEXIN 29"/>
    <property type="match status" value="1"/>
</dbReference>
<dbReference type="SUPFAM" id="SSF64268">
    <property type="entry name" value="PX domain"/>
    <property type="match status" value="1"/>
</dbReference>
<evidence type="ECO:0000313" key="3">
    <source>
        <dbReference type="Proteomes" id="UP000694544"/>
    </source>
</evidence>